<gene>
    <name evidence="4" type="ordered locus">BCE_2710</name>
</gene>
<comment type="similarity">
    <text evidence="1">Belongs to the glycosyl hydrolase 8 (cellulase D) family.</text>
</comment>
<dbReference type="InterPro" id="IPR012341">
    <property type="entry name" value="6hp_glycosidase-like_sf"/>
</dbReference>
<dbReference type="AlphaFoldDB" id="Q737D9"/>
<dbReference type="Proteomes" id="UP000002527">
    <property type="component" value="Chromosome"/>
</dbReference>
<dbReference type="CAZy" id="GH8">
    <property type="family name" value="Glycoside Hydrolase Family 8"/>
</dbReference>
<evidence type="ECO:0000256" key="2">
    <source>
        <dbReference type="ARBA" id="ARBA00022801"/>
    </source>
</evidence>
<sequence length="171" mass="19734">MYNVYTQFSNKYSPNTGLISDFVVKKPPQPAPKDFLDESEYTNAYYYNASRVPLRIIMDYAMYGEKRSKVISDKVSSWIQNKTNGNPSKIVDGYQLNGSNIGSYSTAVFVSPFIAASITSSNNQKWVNSGWDWMENKRESYFSDSYNLLTMLFITGNWWKPVPDDKKYKIK</sequence>
<evidence type="ECO:0000313" key="5">
    <source>
        <dbReference type="Proteomes" id="UP000002527"/>
    </source>
</evidence>
<dbReference type="Gene3D" id="1.50.10.10">
    <property type="match status" value="1"/>
</dbReference>
<protein>
    <submittedName>
        <fullName evidence="4">Chitosanase</fullName>
    </submittedName>
</protein>
<dbReference type="HOGENOM" id="CLU_1559830_0_0_9"/>
<dbReference type="GO" id="GO:0005975">
    <property type="term" value="P:carbohydrate metabolic process"/>
    <property type="evidence" value="ECO:0007669"/>
    <property type="project" value="InterPro"/>
</dbReference>
<dbReference type="SUPFAM" id="SSF48208">
    <property type="entry name" value="Six-hairpin glycosidases"/>
    <property type="match status" value="1"/>
</dbReference>
<evidence type="ECO:0000256" key="1">
    <source>
        <dbReference type="ARBA" id="ARBA00009209"/>
    </source>
</evidence>
<dbReference type="KEGG" id="bca:BCE_2710"/>
<evidence type="ECO:0000256" key="3">
    <source>
        <dbReference type="ARBA" id="ARBA00023295"/>
    </source>
</evidence>
<proteinExistence type="inferred from homology"/>
<organism evidence="4 5">
    <name type="scientific">Bacillus cereus (strain ATCC 10987 / NRS 248)</name>
    <dbReference type="NCBI Taxonomy" id="222523"/>
    <lineage>
        <taxon>Bacteria</taxon>
        <taxon>Bacillati</taxon>
        <taxon>Bacillota</taxon>
        <taxon>Bacilli</taxon>
        <taxon>Bacillales</taxon>
        <taxon>Bacillaceae</taxon>
        <taxon>Bacillus</taxon>
        <taxon>Bacillus cereus group</taxon>
    </lineage>
</organism>
<accession>Q737D9</accession>
<keyword evidence="3" id="KW-0326">Glycosidase</keyword>
<dbReference type="InterPro" id="IPR008928">
    <property type="entry name" value="6-hairpin_glycosidase_sf"/>
</dbReference>
<dbReference type="PRINTS" id="PR00735">
    <property type="entry name" value="GLHYDRLASE8"/>
</dbReference>
<evidence type="ECO:0000313" key="4">
    <source>
        <dbReference type="EMBL" id="AAS41623.1"/>
    </source>
</evidence>
<name>Q737D9_BACC1</name>
<dbReference type="InterPro" id="IPR002037">
    <property type="entry name" value="Glyco_hydro_8"/>
</dbReference>
<dbReference type="GO" id="GO:0004553">
    <property type="term" value="F:hydrolase activity, hydrolyzing O-glycosyl compounds"/>
    <property type="evidence" value="ECO:0007669"/>
    <property type="project" value="InterPro"/>
</dbReference>
<dbReference type="Pfam" id="PF01270">
    <property type="entry name" value="Glyco_hydro_8"/>
    <property type="match status" value="1"/>
</dbReference>
<dbReference type="EMBL" id="AE017194">
    <property type="protein sequence ID" value="AAS41623.1"/>
    <property type="molecule type" value="Genomic_DNA"/>
</dbReference>
<reference evidence="4 5" key="1">
    <citation type="journal article" date="2004" name="Nucleic Acids Res.">
        <title>The genome sequence of Bacillus cereus ATCC 10987 reveals metabolic adaptations and a large plasmid related to Bacillus anthracis pXO1.</title>
        <authorList>
            <person name="Rasko D.A."/>
            <person name="Ravel J."/>
            <person name="Okstad O.A."/>
            <person name="Helgason E."/>
            <person name="Cer R.Z."/>
            <person name="Jiang L."/>
            <person name="Shores K.A."/>
            <person name="Fouts D.E."/>
            <person name="Tourasse N.J."/>
            <person name="Angiuoli S.V."/>
            <person name="Kolonay J."/>
            <person name="Nelson W.C."/>
            <person name="Kolsto A.-B."/>
            <person name="Fraser C.M."/>
            <person name="Read T.D."/>
        </authorList>
    </citation>
    <scope>NUCLEOTIDE SEQUENCE [LARGE SCALE GENOMIC DNA]</scope>
    <source>
        <strain evidence="5">ATCC 10987 / NRS 248</strain>
    </source>
</reference>
<keyword evidence="2" id="KW-0378">Hydrolase</keyword>